<dbReference type="GeneID" id="25727428"/>
<dbReference type="PANTHER" id="PTHR34123">
    <property type="entry name" value="OS04G0578200 PROTEIN"/>
    <property type="match status" value="1"/>
</dbReference>
<evidence type="ECO:0000313" key="3">
    <source>
        <dbReference type="Proteomes" id="UP000054498"/>
    </source>
</evidence>
<protein>
    <submittedName>
        <fullName evidence="2">Uncharacterized protein</fullName>
    </submittedName>
</protein>
<dbReference type="KEGG" id="mng:MNEG_10281"/>
<dbReference type="PANTHER" id="PTHR34123:SF4">
    <property type="entry name" value="PHOSPHORIBOSYLTRANSFERASE-LIKE PROTEIN, PUTATIVE (DUF2358)-RELATED"/>
    <property type="match status" value="1"/>
</dbReference>
<organism evidence="2 3">
    <name type="scientific">Monoraphidium neglectum</name>
    <dbReference type="NCBI Taxonomy" id="145388"/>
    <lineage>
        <taxon>Eukaryota</taxon>
        <taxon>Viridiplantae</taxon>
        <taxon>Chlorophyta</taxon>
        <taxon>core chlorophytes</taxon>
        <taxon>Chlorophyceae</taxon>
        <taxon>CS clade</taxon>
        <taxon>Sphaeropleales</taxon>
        <taxon>Selenastraceae</taxon>
        <taxon>Monoraphidium</taxon>
    </lineage>
</organism>
<accession>A0A0D2MTD2</accession>
<feature type="region of interest" description="Disordered" evidence="1">
    <location>
        <begin position="1"/>
        <end position="25"/>
    </location>
</feature>
<proteinExistence type="predicted"/>
<evidence type="ECO:0000313" key="2">
    <source>
        <dbReference type="EMBL" id="KIY97680.1"/>
    </source>
</evidence>
<dbReference type="AlphaFoldDB" id="A0A0D2MTD2"/>
<dbReference type="EMBL" id="KK102473">
    <property type="protein sequence ID" value="KIY97680.1"/>
    <property type="molecule type" value="Genomic_DNA"/>
</dbReference>
<dbReference type="Pfam" id="PF10184">
    <property type="entry name" value="DUF2358"/>
    <property type="match status" value="1"/>
</dbReference>
<dbReference type="InterPro" id="IPR018790">
    <property type="entry name" value="DUF2358"/>
</dbReference>
<name>A0A0D2MTD2_9CHLO</name>
<dbReference type="RefSeq" id="XP_013896700.1">
    <property type="nucleotide sequence ID" value="XM_014041246.1"/>
</dbReference>
<gene>
    <name evidence="2" type="ORF">MNEG_10281</name>
</gene>
<keyword evidence="3" id="KW-1185">Reference proteome</keyword>
<dbReference type="STRING" id="145388.A0A0D2MTD2"/>
<reference evidence="2 3" key="1">
    <citation type="journal article" date="2013" name="BMC Genomics">
        <title>Reconstruction of the lipid metabolism for the microalga Monoraphidium neglectum from its genome sequence reveals characteristics suitable for biofuel production.</title>
        <authorList>
            <person name="Bogen C."/>
            <person name="Al-Dilaimi A."/>
            <person name="Albersmeier A."/>
            <person name="Wichmann J."/>
            <person name="Grundmann M."/>
            <person name="Rupp O."/>
            <person name="Lauersen K.J."/>
            <person name="Blifernez-Klassen O."/>
            <person name="Kalinowski J."/>
            <person name="Goesmann A."/>
            <person name="Mussgnug J.H."/>
            <person name="Kruse O."/>
        </authorList>
    </citation>
    <scope>NUCLEOTIDE SEQUENCE [LARGE SCALE GENOMIC DNA]</scope>
    <source>
        <strain evidence="2 3">SAG 48.87</strain>
    </source>
</reference>
<sequence>MSRASPPATEADVAAAESPVRRGSGPANPVTVGLVNLITEALRVLGVGQQRYERVREQQSLEPPLSPGDVDGVVRRITADFGNGYFVTGVIDSAVYDEQCTFVDPTISFSGLDLWKRNLALLTPFLLSPKLDLLTMRRMGANANGMQELEATWALATWLRLPWLPLVSIEGSTRFTLNADANRVVRHVESWNVTAGEALLQLFKATPGPPAP</sequence>
<evidence type="ECO:0000256" key="1">
    <source>
        <dbReference type="SAM" id="MobiDB-lite"/>
    </source>
</evidence>
<dbReference type="OrthoDB" id="348976at2759"/>
<dbReference type="Proteomes" id="UP000054498">
    <property type="component" value="Unassembled WGS sequence"/>
</dbReference>